<dbReference type="InterPro" id="IPR011050">
    <property type="entry name" value="Pectin_lyase_fold/virulence"/>
</dbReference>
<proteinExistence type="predicted"/>
<protein>
    <recommendedName>
        <fullName evidence="4">Parallel beta helix pectate lyase-like protein</fullName>
    </recommendedName>
</protein>
<organism evidence="2 3">
    <name type="scientific">Dokdonella fugitiva</name>
    <dbReference type="NCBI Taxonomy" id="328517"/>
    <lineage>
        <taxon>Bacteria</taxon>
        <taxon>Pseudomonadati</taxon>
        <taxon>Pseudomonadota</taxon>
        <taxon>Gammaproteobacteria</taxon>
        <taxon>Lysobacterales</taxon>
        <taxon>Rhodanobacteraceae</taxon>
        <taxon>Dokdonella</taxon>
    </lineage>
</organism>
<evidence type="ECO:0000256" key="1">
    <source>
        <dbReference type="SAM" id="SignalP"/>
    </source>
</evidence>
<name>A0A839F4X7_9GAMM</name>
<dbReference type="EMBL" id="JACGXL010000007">
    <property type="protein sequence ID" value="MBA8889616.1"/>
    <property type="molecule type" value="Genomic_DNA"/>
</dbReference>
<evidence type="ECO:0008006" key="4">
    <source>
        <dbReference type="Google" id="ProtNLM"/>
    </source>
</evidence>
<dbReference type="Proteomes" id="UP000550401">
    <property type="component" value="Unassembled WGS sequence"/>
</dbReference>
<keyword evidence="1" id="KW-0732">Signal</keyword>
<feature type="signal peptide" evidence="1">
    <location>
        <begin position="1"/>
        <end position="21"/>
    </location>
</feature>
<dbReference type="NCBIfam" id="NF041518">
    <property type="entry name" value="choice_anch_Q"/>
    <property type="match status" value="1"/>
</dbReference>
<accession>A0A839F4X7</accession>
<evidence type="ECO:0000313" key="3">
    <source>
        <dbReference type="Proteomes" id="UP000550401"/>
    </source>
</evidence>
<gene>
    <name evidence="2" type="ORF">FHW12_003862</name>
</gene>
<feature type="chain" id="PRO_5032314495" description="Parallel beta helix pectate lyase-like protein" evidence="1">
    <location>
        <begin position="22"/>
        <end position="354"/>
    </location>
</feature>
<dbReference type="SUPFAM" id="SSF51126">
    <property type="entry name" value="Pectin lyase-like"/>
    <property type="match status" value="1"/>
</dbReference>
<evidence type="ECO:0000313" key="2">
    <source>
        <dbReference type="EMBL" id="MBA8889616.1"/>
    </source>
</evidence>
<comment type="caution">
    <text evidence="2">The sequence shown here is derived from an EMBL/GenBank/DDBJ whole genome shotgun (WGS) entry which is preliminary data.</text>
</comment>
<keyword evidence="3" id="KW-1185">Reference proteome</keyword>
<sequence length="354" mass="36341">MRPVIRFLLLAALACATHAEAAIFCVANSTALQNALTTAAGNGDAINTIQLRSGTYLASGSGFTYSRSSGTGSLDIEGGWDAGCATQTPDASLTVLDGHSTGPILAATNYLAQGGDITVRYASFLHGMATSNVGAAALTVTTQGATRIENCRFRLNHADAADTDYGIVHVAVVAGPAYFVDNVVANNSALGSEFVVAFDFAVGASTIEVYLNDNTIADNAFDTTDPTAGAVFLSPLASGSLANNILWGNGGQEFLQNITIHPVMLSNDVDVLNVEPGAGSSGNRNDIPQFISLNNHHLQPTSPLYNAGQAGAPGGDGAVDLDGNPRIQFGAIDIGAYELQAEPDPIFANGFDGA</sequence>
<dbReference type="AlphaFoldDB" id="A0A839F4X7"/>
<dbReference type="RefSeq" id="WP_182532654.1">
    <property type="nucleotide sequence ID" value="NZ_JACGXL010000007.1"/>
</dbReference>
<dbReference type="InterPro" id="IPR059226">
    <property type="entry name" value="Choice_anch_Q_dom"/>
</dbReference>
<reference evidence="2 3" key="1">
    <citation type="submission" date="2020-07" db="EMBL/GenBank/DDBJ databases">
        <title>Genomic Encyclopedia of Type Strains, Phase IV (KMG-V): Genome sequencing to study the core and pangenomes of soil and plant-associated prokaryotes.</title>
        <authorList>
            <person name="Whitman W."/>
        </authorList>
    </citation>
    <scope>NUCLEOTIDE SEQUENCE [LARGE SCALE GENOMIC DNA]</scope>
    <source>
        <strain evidence="2 3">RH2WT43</strain>
    </source>
</reference>